<dbReference type="InterPro" id="IPR005572">
    <property type="entry name" value="Anti-sigma_E_RseA_N"/>
</dbReference>
<evidence type="ECO:0000259" key="2">
    <source>
        <dbReference type="Pfam" id="PF03872"/>
    </source>
</evidence>
<comment type="caution">
    <text evidence="3">The sequence shown here is derived from an EMBL/GenBank/DDBJ whole genome shotgun (WGS) entry which is preliminary data.</text>
</comment>
<dbReference type="Gene3D" id="1.10.10.880">
    <property type="entry name" value="Anti sigma-E protein RseA, N-terminal domain"/>
    <property type="match status" value="1"/>
</dbReference>
<dbReference type="EMBL" id="SGWV01000012">
    <property type="protein sequence ID" value="RZS47449.1"/>
    <property type="molecule type" value="Genomic_DNA"/>
</dbReference>
<evidence type="ECO:0000313" key="4">
    <source>
        <dbReference type="Proteomes" id="UP000293433"/>
    </source>
</evidence>
<dbReference type="InterPro" id="IPR036147">
    <property type="entry name" value="Anti-sigma_E_RseA_N_sf"/>
</dbReference>
<reference evidence="3 4" key="1">
    <citation type="submission" date="2019-02" db="EMBL/GenBank/DDBJ databases">
        <title>Genomic Encyclopedia of Type Strains, Phase IV (KMG-IV): sequencing the most valuable type-strain genomes for metagenomic binning, comparative biology and taxonomic classification.</title>
        <authorList>
            <person name="Goeker M."/>
        </authorList>
    </citation>
    <scope>NUCLEOTIDE SEQUENCE [LARGE SCALE GENOMIC DNA]</scope>
    <source>
        <strain evidence="3 4">DSM 10617</strain>
    </source>
</reference>
<evidence type="ECO:0000313" key="3">
    <source>
        <dbReference type="EMBL" id="RZS47449.1"/>
    </source>
</evidence>
<dbReference type="Pfam" id="PF03872">
    <property type="entry name" value="RseA_N"/>
    <property type="match status" value="1"/>
</dbReference>
<dbReference type="AlphaFoldDB" id="A0A4Q7LAC1"/>
<dbReference type="RefSeq" id="WP_130483474.1">
    <property type="nucleotide sequence ID" value="NZ_SGWV01000012.1"/>
</dbReference>
<dbReference type="PANTHER" id="PTHR38104">
    <property type="match status" value="1"/>
</dbReference>
<gene>
    <name evidence="3" type="ORF">EV685_3654</name>
</gene>
<dbReference type="GO" id="GO:0016989">
    <property type="term" value="F:sigma factor antagonist activity"/>
    <property type="evidence" value="ECO:0007669"/>
    <property type="project" value="InterPro"/>
</dbReference>
<dbReference type="OrthoDB" id="8561243at2"/>
<dbReference type="InterPro" id="IPR052383">
    <property type="entry name" value="Anti-sigma-E_RseA-like"/>
</dbReference>
<protein>
    <submittedName>
        <fullName evidence="3">RseA-like anti sigma(E) protein</fullName>
    </submittedName>
</protein>
<keyword evidence="1" id="KW-0812">Transmembrane</keyword>
<accession>A0A4Q7LAC1</accession>
<dbReference type="CDD" id="cd16328">
    <property type="entry name" value="RseA_N"/>
    <property type="match status" value="1"/>
</dbReference>
<keyword evidence="1" id="KW-0472">Membrane</keyword>
<keyword evidence="1" id="KW-1133">Transmembrane helix</keyword>
<dbReference type="SUPFAM" id="SSF89069">
    <property type="entry name" value="N-terminal, cytoplasmic domain of anti-sigmaE factor RseA"/>
    <property type="match status" value="1"/>
</dbReference>
<dbReference type="PANTHER" id="PTHR38104:SF1">
    <property type="entry name" value="ANTI-SIGMA-E FACTOR RSEA"/>
    <property type="match status" value="1"/>
</dbReference>
<feature type="transmembrane region" description="Helical" evidence="1">
    <location>
        <begin position="125"/>
        <end position="144"/>
    </location>
</feature>
<evidence type="ECO:0000256" key="1">
    <source>
        <dbReference type="SAM" id="Phobius"/>
    </source>
</evidence>
<dbReference type="Proteomes" id="UP000293433">
    <property type="component" value="Unassembled WGS sequence"/>
</dbReference>
<organism evidence="3 4">
    <name type="scientific">Sphaerotilus mobilis</name>
    <dbReference type="NCBI Taxonomy" id="47994"/>
    <lineage>
        <taxon>Bacteria</taxon>
        <taxon>Pseudomonadati</taxon>
        <taxon>Pseudomonadota</taxon>
        <taxon>Betaproteobacteria</taxon>
        <taxon>Burkholderiales</taxon>
        <taxon>Sphaerotilaceae</taxon>
        <taxon>Sphaerotilus</taxon>
    </lineage>
</organism>
<keyword evidence="4" id="KW-1185">Reference proteome</keyword>
<proteinExistence type="predicted"/>
<name>A0A4Q7LAC1_9BURK</name>
<sequence>MSETDDPLSPDQDPVNERLSALLDGELDLHEIAPLSAAWGRDEDLREQWQTWGLIGDVLRTGAQARDTAHDQKLFEAIRTRLADEPVVLAPNVRRLDATVPGDAAAPRVIALPRPRAGRMRWSRMGIPAAGIAAGLAFVGVMVWKLPQPLEAGRELASAPTLAPAAAVVVSASSALSDVPRSADAVSDPPVLPMQPYLQAHRAMTAGFAIDPGPGQLRRVAQEQVAR</sequence>
<feature type="domain" description="Anti sigma-E protein RseA N-terminal" evidence="2">
    <location>
        <begin position="16"/>
        <end position="94"/>
    </location>
</feature>